<accession>A0A1J5T2D3</accession>
<evidence type="ECO:0000313" key="1">
    <source>
        <dbReference type="EMBL" id="OIR14323.1"/>
    </source>
</evidence>
<comment type="caution">
    <text evidence="1">The sequence shown here is derived from an EMBL/GenBank/DDBJ whole genome shotgun (WGS) entry which is preliminary data.</text>
</comment>
<proteinExistence type="predicted"/>
<dbReference type="SUPFAM" id="SSF69754">
    <property type="entry name" value="Ribosome binding protein Y (YfiA homologue)"/>
    <property type="match status" value="1"/>
</dbReference>
<sequence>MNVNIQTVHFDADLKLVDYVSRKAEKLNTFHDRILKVDVFLKLDNVMHNIKDKIVEIRVHVPRHDFFVKASSKSFEESFDTALESIVTQIKRKKEKLAA</sequence>
<protein>
    <submittedName>
        <fullName evidence="1">Ribosome hibernation promoting factor HPF</fullName>
    </submittedName>
</protein>
<dbReference type="InterPro" id="IPR036567">
    <property type="entry name" value="RHF-like"/>
</dbReference>
<dbReference type="InterPro" id="IPR003489">
    <property type="entry name" value="RHF/RaiA"/>
</dbReference>
<dbReference type="Gene3D" id="3.30.160.100">
    <property type="entry name" value="Ribosome hibernation promotion factor-like"/>
    <property type="match status" value="1"/>
</dbReference>
<reference evidence="1" key="1">
    <citation type="submission" date="2016-10" db="EMBL/GenBank/DDBJ databases">
        <title>Sequence of Gallionella enrichment culture.</title>
        <authorList>
            <person name="Poehlein A."/>
            <person name="Muehling M."/>
            <person name="Daniel R."/>
        </authorList>
    </citation>
    <scope>NUCLEOTIDE SEQUENCE</scope>
</reference>
<dbReference type="AlphaFoldDB" id="A0A1J5T2D3"/>
<dbReference type="CDD" id="cd00552">
    <property type="entry name" value="RaiA"/>
    <property type="match status" value="1"/>
</dbReference>
<name>A0A1J5T2D3_9ZZZZ</name>
<organism evidence="1">
    <name type="scientific">mine drainage metagenome</name>
    <dbReference type="NCBI Taxonomy" id="410659"/>
    <lineage>
        <taxon>unclassified sequences</taxon>
        <taxon>metagenomes</taxon>
        <taxon>ecological metagenomes</taxon>
    </lineage>
</organism>
<dbReference type="Pfam" id="PF02482">
    <property type="entry name" value="Ribosomal_S30AE"/>
    <property type="match status" value="1"/>
</dbReference>
<gene>
    <name evidence="1" type="ORF">GALL_47900</name>
</gene>
<dbReference type="EMBL" id="MLJW01000012">
    <property type="protein sequence ID" value="OIR14323.1"/>
    <property type="molecule type" value="Genomic_DNA"/>
</dbReference>